<name>A0A1H6Y032_9FIRM</name>
<feature type="signal peptide" evidence="1">
    <location>
        <begin position="1"/>
        <end position="30"/>
    </location>
</feature>
<evidence type="ECO:0000313" key="2">
    <source>
        <dbReference type="EMBL" id="SEJ34649.1"/>
    </source>
</evidence>
<dbReference type="STRING" id="84035.SAMN05660742_10649"/>
<evidence type="ECO:0000256" key="1">
    <source>
        <dbReference type="SAM" id="SignalP"/>
    </source>
</evidence>
<dbReference type="EMBL" id="FNZK01000006">
    <property type="protein sequence ID" value="SEJ34649.1"/>
    <property type="molecule type" value="Genomic_DNA"/>
</dbReference>
<protein>
    <recommendedName>
        <fullName evidence="4">Tat pathway signal sequence domain protein</fullName>
    </recommendedName>
</protein>
<dbReference type="RefSeq" id="WP_091830603.1">
    <property type="nucleotide sequence ID" value="NZ_FNZK01000006.1"/>
</dbReference>
<proteinExistence type="predicted"/>
<evidence type="ECO:0008006" key="4">
    <source>
        <dbReference type="Google" id="ProtNLM"/>
    </source>
</evidence>
<accession>A0A1H6Y032</accession>
<feature type="chain" id="PRO_5011697249" description="Tat pathway signal sequence domain protein" evidence="1">
    <location>
        <begin position="31"/>
        <end position="227"/>
    </location>
</feature>
<gene>
    <name evidence="2" type="ORF">SAMN05660742_10649</name>
</gene>
<dbReference type="AlphaFoldDB" id="A0A1H6Y032"/>
<dbReference type="Proteomes" id="UP000199662">
    <property type="component" value="Unassembled WGS sequence"/>
</dbReference>
<reference evidence="2 3" key="1">
    <citation type="submission" date="2016-10" db="EMBL/GenBank/DDBJ databases">
        <authorList>
            <person name="de Groot N.N."/>
        </authorList>
    </citation>
    <scope>NUCLEOTIDE SEQUENCE [LARGE SCALE GENOMIC DNA]</scope>
    <source>
        <strain evidence="2 3">DSM 2179</strain>
    </source>
</reference>
<evidence type="ECO:0000313" key="3">
    <source>
        <dbReference type="Proteomes" id="UP000199662"/>
    </source>
</evidence>
<sequence>MSILSKKGIIGLATGVALFAGTMSPFVAQASPPNDGEDGVRPPMMDQHQISPDKVAQNLSDTFGIAKDDILDYVNEGVGERALSTGCFLAKASDKSLKAVMSIKMKKASWRDVGQSLGLTKEKMESTGNEIAANRLESKLKIAKQTGLGLLQDGYQPNDIALANELAGNSKKSIQDVLAMKKMNNTWEDVADSLNIDESTFRNDIKIIRDAFSNAGEFPGQHNSFSL</sequence>
<keyword evidence="1" id="KW-0732">Signal</keyword>
<keyword evidence="3" id="KW-1185">Reference proteome</keyword>
<organism evidence="2 3">
    <name type="scientific">Propionispira arboris</name>
    <dbReference type="NCBI Taxonomy" id="84035"/>
    <lineage>
        <taxon>Bacteria</taxon>
        <taxon>Bacillati</taxon>
        <taxon>Bacillota</taxon>
        <taxon>Negativicutes</taxon>
        <taxon>Selenomonadales</taxon>
        <taxon>Selenomonadaceae</taxon>
        <taxon>Propionispira</taxon>
    </lineage>
</organism>